<gene>
    <name evidence="1" type="ORF">DP114_00510</name>
</gene>
<dbReference type="EMBL" id="CP030118">
    <property type="protein sequence ID" value="QDL06591.1"/>
    <property type="molecule type" value="Genomic_DNA"/>
</dbReference>
<reference evidence="1 2" key="1">
    <citation type="submission" date="2018-06" db="EMBL/GenBank/DDBJ databases">
        <title>Comparative genomics of Brasilonema spp. strains.</title>
        <authorList>
            <person name="Alvarenga D.O."/>
            <person name="Fiore M.F."/>
            <person name="Varani A.M."/>
        </authorList>
    </citation>
    <scope>NUCLEOTIDE SEQUENCE [LARGE SCALE GENOMIC DNA]</scope>
    <source>
        <strain evidence="1 2">CENA114</strain>
    </source>
</reference>
<dbReference type="KEGG" id="bsen:DP114_00510"/>
<proteinExistence type="predicted"/>
<accession>A0A856MA07</accession>
<organism evidence="1 2">
    <name type="scientific">Brasilonema sennae CENA114</name>
    <dbReference type="NCBI Taxonomy" id="415709"/>
    <lineage>
        <taxon>Bacteria</taxon>
        <taxon>Bacillati</taxon>
        <taxon>Cyanobacteriota</taxon>
        <taxon>Cyanophyceae</taxon>
        <taxon>Nostocales</taxon>
        <taxon>Scytonemataceae</taxon>
        <taxon>Brasilonema</taxon>
        <taxon>Bromeliae group (in: Brasilonema)</taxon>
    </lineage>
</organism>
<sequence>MKSSNLEFKTSFLAVDLSKNGYETFTTLALKIDFWRGLVENFSEYLIVGRYSNLICVKVPARSASIERYRSPTTFTKSEILFLTNDLGLGRWTTNNSLQI</sequence>
<dbReference type="Proteomes" id="UP000503129">
    <property type="component" value="Chromosome"/>
</dbReference>
<name>A0A856MA07_9CYAN</name>
<evidence type="ECO:0000313" key="2">
    <source>
        <dbReference type="Proteomes" id="UP000503129"/>
    </source>
</evidence>
<evidence type="ECO:0000313" key="1">
    <source>
        <dbReference type="EMBL" id="QDL06591.1"/>
    </source>
</evidence>
<dbReference type="AlphaFoldDB" id="A0A856MA07"/>
<protein>
    <submittedName>
        <fullName evidence="1">Uncharacterized protein</fullName>
    </submittedName>
</protein>
<keyword evidence="2" id="KW-1185">Reference proteome</keyword>